<dbReference type="InterPro" id="IPR001647">
    <property type="entry name" value="HTH_TetR"/>
</dbReference>
<protein>
    <submittedName>
        <fullName evidence="6">TetR/AcrR family transcriptional regulator</fullName>
    </submittedName>
</protein>
<accession>A0AB39L356</accession>
<proteinExistence type="predicted"/>
<dbReference type="PANTHER" id="PTHR30055:SF243">
    <property type="entry name" value="HTH-TYPE TRANSCRIPTIONAL REGULATOR RV1816"/>
    <property type="match status" value="1"/>
</dbReference>
<dbReference type="GO" id="GO:0000976">
    <property type="term" value="F:transcription cis-regulatory region binding"/>
    <property type="evidence" value="ECO:0007669"/>
    <property type="project" value="TreeGrafter"/>
</dbReference>
<dbReference type="SUPFAM" id="SSF48498">
    <property type="entry name" value="Tetracyclin repressor-like, C-terminal domain"/>
    <property type="match status" value="1"/>
</dbReference>
<dbReference type="Gene3D" id="1.10.357.10">
    <property type="entry name" value="Tetracycline Repressor, domain 2"/>
    <property type="match status" value="1"/>
</dbReference>
<reference evidence="6" key="1">
    <citation type="submission" date="2024-07" db="EMBL/GenBank/DDBJ databases">
        <authorList>
            <person name="fu j."/>
        </authorList>
    </citation>
    <scope>NUCLEOTIDE SEQUENCE</scope>
    <source>
        <strain evidence="6">P10A9</strain>
    </source>
</reference>
<dbReference type="GO" id="GO:0003700">
    <property type="term" value="F:DNA-binding transcription factor activity"/>
    <property type="evidence" value="ECO:0007669"/>
    <property type="project" value="TreeGrafter"/>
</dbReference>
<dbReference type="KEGG" id="spue:AB5L97_15945"/>
<evidence type="ECO:0000256" key="1">
    <source>
        <dbReference type="ARBA" id="ARBA00023015"/>
    </source>
</evidence>
<organism evidence="6">
    <name type="scientific">Sinomonas puerhi</name>
    <dbReference type="NCBI Taxonomy" id="3238584"/>
    <lineage>
        <taxon>Bacteria</taxon>
        <taxon>Bacillati</taxon>
        <taxon>Actinomycetota</taxon>
        <taxon>Actinomycetes</taxon>
        <taxon>Micrococcales</taxon>
        <taxon>Micrococcaceae</taxon>
        <taxon>Sinomonas</taxon>
    </lineage>
</organism>
<dbReference type="InterPro" id="IPR025996">
    <property type="entry name" value="MT1864/Rv1816-like_C"/>
</dbReference>
<dbReference type="PROSITE" id="PS50977">
    <property type="entry name" value="HTH_TETR_2"/>
    <property type="match status" value="1"/>
</dbReference>
<keyword evidence="3" id="KW-0804">Transcription</keyword>
<gene>
    <name evidence="6" type="ORF">AB5L97_15945</name>
</gene>
<keyword evidence="1" id="KW-0805">Transcription regulation</keyword>
<evidence type="ECO:0000256" key="3">
    <source>
        <dbReference type="ARBA" id="ARBA00023163"/>
    </source>
</evidence>
<evidence type="ECO:0000313" key="6">
    <source>
        <dbReference type="EMBL" id="XDP44744.1"/>
    </source>
</evidence>
<evidence type="ECO:0000256" key="2">
    <source>
        <dbReference type="ARBA" id="ARBA00023125"/>
    </source>
</evidence>
<sequence length="218" mass="23949">MATTVRDRYRTEMREAIRQAAERQLREDGPGGVSLAAIARELGMSGPALYRYVPSRDALLTELISDAYLDLARALRDAVERTHDGGDRLGALLTGYRTWARQEPHRYRLLFQPPLPDFDSNATSLVEASRAPMRVLLEVLTAKPAKGAGAVLTDALRAQLEDWARGHGPSADAEAALAAVTIWSRLHGFVSLEIANDLTAMGVDADELFAIEARRMRP</sequence>
<evidence type="ECO:0000259" key="5">
    <source>
        <dbReference type="PROSITE" id="PS50977"/>
    </source>
</evidence>
<feature type="DNA-binding region" description="H-T-H motif" evidence="4">
    <location>
        <begin position="34"/>
        <end position="53"/>
    </location>
</feature>
<dbReference type="InterPro" id="IPR050109">
    <property type="entry name" value="HTH-type_TetR-like_transc_reg"/>
</dbReference>
<dbReference type="SUPFAM" id="SSF46689">
    <property type="entry name" value="Homeodomain-like"/>
    <property type="match status" value="1"/>
</dbReference>
<keyword evidence="2 4" id="KW-0238">DNA-binding</keyword>
<name>A0AB39L356_9MICC</name>
<feature type="domain" description="HTH tetR-type" evidence="5">
    <location>
        <begin position="11"/>
        <end position="71"/>
    </location>
</feature>
<dbReference type="Pfam" id="PF00440">
    <property type="entry name" value="TetR_N"/>
    <property type="match status" value="1"/>
</dbReference>
<dbReference type="EMBL" id="CP163302">
    <property type="protein sequence ID" value="XDP44744.1"/>
    <property type="molecule type" value="Genomic_DNA"/>
</dbReference>
<dbReference type="InterPro" id="IPR036271">
    <property type="entry name" value="Tet_transcr_reg_TetR-rel_C_sf"/>
</dbReference>
<dbReference type="Pfam" id="PF13305">
    <property type="entry name" value="TetR_C_33"/>
    <property type="match status" value="1"/>
</dbReference>
<dbReference type="PANTHER" id="PTHR30055">
    <property type="entry name" value="HTH-TYPE TRANSCRIPTIONAL REGULATOR RUTR"/>
    <property type="match status" value="1"/>
</dbReference>
<dbReference type="InterPro" id="IPR009057">
    <property type="entry name" value="Homeodomain-like_sf"/>
</dbReference>
<dbReference type="AlphaFoldDB" id="A0AB39L356"/>
<dbReference type="RefSeq" id="WP_307955843.1">
    <property type="nucleotide sequence ID" value="NZ_CP163302.1"/>
</dbReference>
<evidence type="ECO:0000256" key="4">
    <source>
        <dbReference type="PROSITE-ProRule" id="PRU00335"/>
    </source>
</evidence>